<dbReference type="GO" id="GO:0046983">
    <property type="term" value="F:protein dimerization activity"/>
    <property type="evidence" value="ECO:0007669"/>
    <property type="project" value="InterPro"/>
</dbReference>
<keyword evidence="1" id="KW-0489">Methyltransferase</keyword>
<dbReference type="GO" id="GO:0008171">
    <property type="term" value="F:O-methyltransferase activity"/>
    <property type="evidence" value="ECO:0007669"/>
    <property type="project" value="InterPro"/>
</dbReference>
<dbReference type="Pfam" id="PF08100">
    <property type="entry name" value="Dimerisation"/>
    <property type="match status" value="1"/>
</dbReference>
<dbReference type="AlphaFoldDB" id="A0A9W6PGB7"/>
<dbReference type="InterPro" id="IPR012967">
    <property type="entry name" value="COMT_dimerisation"/>
</dbReference>
<feature type="active site" description="Proton acceptor" evidence="4">
    <location>
        <position position="254"/>
    </location>
</feature>
<dbReference type="PIRSF" id="PIRSF005739">
    <property type="entry name" value="O-mtase"/>
    <property type="match status" value="1"/>
</dbReference>
<reference evidence="7" key="1">
    <citation type="submission" date="2023-02" db="EMBL/GenBank/DDBJ databases">
        <title>Kitasatospora phosalacinea NBRC 14362.</title>
        <authorList>
            <person name="Ichikawa N."/>
            <person name="Sato H."/>
            <person name="Tonouchi N."/>
        </authorList>
    </citation>
    <scope>NUCLEOTIDE SEQUENCE</scope>
    <source>
        <strain evidence="7">NBRC 14362</strain>
    </source>
</reference>
<dbReference type="InterPro" id="IPR036390">
    <property type="entry name" value="WH_DNA-bd_sf"/>
</dbReference>
<dbReference type="InterPro" id="IPR029063">
    <property type="entry name" value="SAM-dependent_MTases_sf"/>
</dbReference>
<dbReference type="PANTHER" id="PTHR43712:SF2">
    <property type="entry name" value="O-METHYLTRANSFERASE CICE"/>
    <property type="match status" value="1"/>
</dbReference>
<keyword evidence="2" id="KW-0808">Transferase</keyword>
<dbReference type="Gene3D" id="1.10.10.10">
    <property type="entry name" value="Winged helix-like DNA-binding domain superfamily/Winged helix DNA-binding domain"/>
    <property type="match status" value="1"/>
</dbReference>
<dbReference type="RefSeq" id="WP_051778029.1">
    <property type="nucleotide sequence ID" value="NZ_BSRX01000011.1"/>
</dbReference>
<dbReference type="InterPro" id="IPR036388">
    <property type="entry name" value="WH-like_DNA-bd_sf"/>
</dbReference>
<dbReference type="Pfam" id="PF00891">
    <property type="entry name" value="Methyltransf_2"/>
    <property type="match status" value="1"/>
</dbReference>
<dbReference type="SUPFAM" id="SSF46785">
    <property type="entry name" value="Winged helix' DNA-binding domain"/>
    <property type="match status" value="1"/>
</dbReference>
<dbReference type="InterPro" id="IPR016461">
    <property type="entry name" value="COMT-like"/>
</dbReference>
<evidence type="ECO:0000256" key="3">
    <source>
        <dbReference type="ARBA" id="ARBA00022691"/>
    </source>
</evidence>
<dbReference type="PROSITE" id="PS51683">
    <property type="entry name" value="SAM_OMT_II"/>
    <property type="match status" value="1"/>
</dbReference>
<name>A0A9W6PGB7_9ACTN</name>
<dbReference type="SUPFAM" id="SSF53335">
    <property type="entry name" value="S-adenosyl-L-methionine-dependent methyltransferases"/>
    <property type="match status" value="1"/>
</dbReference>
<dbReference type="OrthoDB" id="582216at2"/>
<dbReference type="EMBL" id="BSRX01000011">
    <property type="protein sequence ID" value="GLW54346.1"/>
    <property type="molecule type" value="Genomic_DNA"/>
</dbReference>
<proteinExistence type="predicted"/>
<organism evidence="7 8">
    <name type="scientific">Kitasatospora phosalacinea</name>
    <dbReference type="NCBI Taxonomy" id="2065"/>
    <lineage>
        <taxon>Bacteria</taxon>
        <taxon>Bacillati</taxon>
        <taxon>Actinomycetota</taxon>
        <taxon>Actinomycetes</taxon>
        <taxon>Kitasatosporales</taxon>
        <taxon>Streptomycetaceae</taxon>
        <taxon>Kitasatospora</taxon>
    </lineage>
</organism>
<evidence type="ECO:0000256" key="2">
    <source>
        <dbReference type="ARBA" id="ARBA00022679"/>
    </source>
</evidence>
<comment type="caution">
    <text evidence="7">The sequence shown here is derived from an EMBL/GenBank/DDBJ whole genome shotgun (WGS) entry which is preliminary data.</text>
</comment>
<dbReference type="PANTHER" id="PTHR43712">
    <property type="entry name" value="PUTATIVE (AFU_ORTHOLOGUE AFUA_4G14580)-RELATED"/>
    <property type="match status" value="1"/>
</dbReference>
<accession>A0A9W6PGB7</accession>
<evidence type="ECO:0000259" key="6">
    <source>
        <dbReference type="Pfam" id="PF08100"/>
    </source>
</evidence>
<evidence type="ECO:0000259" key="5">
    <source>
        <dbReference type="Pfam" id="PF00891"/>
    </source>
</evidence>
<evidence type="ECO:0000256" key="1">
    <source>
        <dbReference type="ARBA" id="ARBA00022603"/>
    </source>
</evidence>
<dbReference type="CDD" id="cd02440">
    <property type="entry name" value="AdoMet_MTases"/>
    <property type="match status" value="1"/>
</dbReference>
<protein>
    <submittedName>
        <fullName evidence="7">O-methyltransferase</fullName>
    </submittedName>
</protein>
<dbReference type="Proteomes" id="UP001165143">
    <property type="component" value="Unassembled WGS sequence"/>
</dbReference>
<gene>
    <name evidence="7" type="ORF">Kpho01_23570</name>
</gene>
<feature type="domain" description="O-methyltransferase C-terminal" evidence="5">
    <location>
        <begin position="118"/>
        <end position="324"/>
    </location>
</feature>
<keyword evidence="3" id="KW-0949">S-adenosyl-L-methionine</keyword>
<sequence>MGTETVDTPYVPYEEAITIGRLNTAYAQSRILNSAVETGLFELLAEAPADSAAIAERLGLHHRLVPDFLRALVALGLLEETAGVFRNSAAAAACLLPGSPYYLGGSVRAAAARHYGMWARLTEALRDGEPKAEGATGPDAFERLYRNRDAARRFLAHMDSAHALVGPQLAEVVDWSRYESFVDVGGARGHIAAAVVAAHPHLHGGVFELPAVEPLFDEHMAELGTAEKVTFHAGDFFADELPAADVLVFGHVLHDWTPERRAFLLERAFAALRPGGAVVVYDQMLDDGAPELGSLLGSLQVALVTGGSEYGVDEGREQLEKAGFTVELGRRIRTIGSDYVLVGVKP</sequence>
<dbReference type="GO" id="GO:0032259">
    <property type="term" value="P:methylation"/>
    <property type="evidence" value="ECO:0007669"/>
    <property type="project" value="UniProtKB-KW"/>
</dbReference>
<evidence type="ECO:0000256" key="4">
    <source>
        <dbReference type="PIRSR" id="PIRSR005739-1"/>
    </source>
</evidence>
<dbReference type="InterPro" id="IPR001077">
    <property type="entry name" value="COMT_C"/>
</dbReference>
<evidence type="ECO:0000313" key="7">
    <source>
        <dbReference type="EMBL" id="GLW54346.1"/>
    </source>
</evidence>
<dbReference type="Gene3D" id="3.40.50.150">
    <property type="entry name" value="Vaccinia Virus protein VP39"/>
    <property type="match status" value="1"/>
</dbReference>
<feature type="domain" description="O-methyltransferase dimerisation" evidence="6">
    <location>
        <begin position="24"/>
        <end position="95"/>
    </location>
</feature>
<evidence type="ECO:0000313" key="8">
    <source>
        <dbReference type="Proteomes" id="UP001165143"/>
    </source>
</evidence>